<name>A0A6J4H5Q8_9SPHI</name>
<evidence type="ECO:0000313" key="1">
    <source>
        <dbReference type="EMBL" id="CAA9214728.1"/>
    </source>
</evidence>
<dbReference type="InterPro" id="IPR014942">
    <property type="entry name" value="AbiEii"/>
</dbReference>
<accession>A0A6J4H5Q8</accession>
<dbReference type="Gene3D" id="3.10.450.620">
    <property type="entry name" value="JHP933, nucleotidyltransferase-like core domain"/>
    <property type="match status" value="1"/>
</dbReference>
<dbReference type="Pfam" id="PF08843">
    <property type="entry name" value="AbiEii"/>
    <property type="match status" value="1"/>
</dbReference>
<evidence type="ECO:0008006" key="2">
    <source>
        <dbReference type="Google" id="ProtNLM"/>
    </source>
</evidence>
<proteinExistence type="predicted"/>
<organism evidence="1">
    <name type="scientific">uncultured Cytophagales bacterium</name>
    <dbReference type="NCBI Taxonomy" id="158755"/>
    <lineage>
        <taxon>Bacteria</taxon>
        <taxon>Pseudomonadati</taxon>
        <taxon>Bacteroidota</taxon>
        <taxon>Sphingobacteriia</taxon>
        <taxon>Sphingobacteriales</taxon>
        <taxon>environmental samples</taxon>
    </lineage>
</organism>
<reference evidence="1" key="1">
    <citation type="submission" date="2020-02" db="EMBL/GenBank/DDBJ databases">
        <authorList>
            <person name="Meier V. D."/>
        </authorList>
    </citation>
    <scope>NUCLEOTIDE SEQUENCE</scope>
    <source>
        <strain evidence="1">AVDCRST_MAG56</strain>
    </source>
</reference>
<protein>
    <recommendedName>
        <fullName evidence="2">Ync</fullName>
    </recommendedName>
</protein>
<gene>
    <name evidence="1" type="ORF">AVDCRST_MAG56-131</name>
</gene>
<dbReference type="EMBL" id="CADCTQ010000013">
    <property type="protein sequence ID" value="CAA9214728.1"/>
    <property type="molecule type" value="Genomic_DNA"/>
</dbReference>
<dbReference type="AlphaFoldDB" id="A0A6J4H5Q8"/>
<sequence>MSSFPDQALIEEVATVRGLAESFVEKDWFVTQVLRLLSELRYQDFTFIFTGGTALSKAHGLIQRFSEDIDVRVVAPSLATISQSQQKKILSDFKQAVIDQLKTVFTNGPTQVIARNSNKFVAIHLDYPTYYPPANALRPHILLEITVADLLLPAVPLPVSSFIHQEANKPAEIAQMDCIDPVENAVDKLSALAWRVPSRQRGSADDDPAIVRHLHDLAILSGQAGSHSAFADLVSSVMVRDEGRAPQLSGLSTHQRLTKMVTVLKEDREYAKEYDRFVKGMSYAPPAQVPSFQSALSRLTELIALLS</sequence>